<keyword evidence="10 11" id="KW-0961">Cell wall biogenesis/degradation</keyword>
<dbReference type="UniPathway" id="UPA00219"/>
<feature type="transmembrane region" description="Helical" evidence="11">
    <location>
        <begin position="184"/>
        <end position="203"/>
    </location>
</feature>
<comment type="similarity">
    <text evidence="11">Belongs to the SEDS family. MrdB/RodA subfamily.</text>
</comment>
<keyword evidence="6 11" id="KW-0133">Cell shape</keyword>
<keyword evidence="9 11" id="KW-0472">Membrane</keyword>
<feature type="transmembrane region" description="Helical" evidence="11">
    <location>
        <begin position="137"/>
        <end position="155"/>
    </location>
</feature>
<feature type="transmembrane region" description="Helical" evidence="11">
    <location>
        <begin position="79"/>
        <end position="97"/>
    </location>
</feature>
<dbReference type="GO" id="GO:0008955">
    <property type="term" value="F:peptidoglycan glycosyltransferase activity"/>
    <property type="evidence" value="ECO:0007669"/>
    <property type="project" value="UniProtKB-UniRule"/>
</dbReference>
<dbReference type="InterPro" id="IPR001182">
    <property type="entry name" value="FtsW/RodA"/>
</dbReference>
<evidence type="ECO:0000256" key="9">
    <source>
        <dbReference type="ARBA" id="ARBA00023136"/>
    </source>
</evidence>
<keyword evidence="7 11" id="KW-0573">Peptidoglycan synthesis</keyword>
<dbReference type="NCBIfam" id="TIGR02210">
    <property type="entry name" value="rodA_shape"/>
    <property type="match status" value="1"/>
</dbReference>
<name>Q7VRB1_BLOFL</name>
<evidence type="ECO:0000256" key="8">
    <source>
        <dbReference type="ARBA" id="ARBA00022989"/>
    </source>
</evidence>
<dbReference type="GO" id="GO:0032153">
    <property type="term" value="C:cell division site"/>
    <property type="evidence" value="ECO:0007669"/>
    <property type="project" value="TreeGrafter"/>
</dbReference>
<accession>Q7VRB1</accession>
<dbReference type="InterPro" id="IPR018365">
    <property type="entry name" value="Cell_cycle_FtsW-rel_CS"/>
</dbReference>
<feature type="transmembrane region" description="Helical" evidence="11">
    <location>
        <begin position="306"/>
        <end position="333"/>
    </location>
</feature>
<sequence length="371" mass="42033">MNQIIFNQNISRNVLHIDLILSLLILCILLLSIFVTWSACGQSYDLIQHKIIQIIIGLSIMLVLARIPPKLYELYTPYMYYICLILLFLVNIMGYSCKGSQRWLDFGFLKFQPSEIIKLIVPLMVTHNLNKEQYPPSIKRIFVSLLFIIIPTMFIFLQPDLGTAILTISSGLFILFLSGISWKLIIVIILIILLHIPICWIFFMHEYQKTRISILWNPESDPLGSGYHIIQSKIAIGSGGITGKGWLHGTQSQLEFLPERHTDFIFSVIGEEFGFIGVSMLLLLYLSIVLRGFIIAFKVQHMFGRLIISGFMLMLFMSVCMNVGMVMGLLPVVGIPLPLVSYGGSSLLVLMSGFGCIMSMYSHRNIISKNP</sequence>
<feature type="transmembrane region" description="Helical" evidence="11">
    <location>
        <begin position="161"/>
        <end position="177"/>
    </location>
</feature>
<keyword evidence="2 11" id="KW-1003">Cell membrane</keyword>
<dbReference type="GO" id="GO:0071555">
    <property type="term" value="P:cell wall organization"/>
    <property type="evidence" value="ECO:0007669"/>
    <property type="project" value="UniProtKB-KW"/>
</dbReference>
<comment type="subcellular location">
    <subcellularLocation>
        <location evidence="11">Cell inner membrane</location>
        <topology evidence="11">Multi-pass membrane protein</topology>
    </subcellularLocation>
    <subcellularLocation>
        <location evidence="1">Membrane</location>
        <topology evidence="1">Multi-pass membrane protein</topology>
    </subcellularLocation>
</comment>
<evidence type="ECO:0000256" key="1">
    <source>
        <dbReference type="ARBA" id="ARBA00004141"/>
    </source>
</evidence>
<dbReference type="eggNOG" id="COG0772">
    <property type="taxonomic scope" value="Bacteria"/>
</dbReference>
<evidence type="ECO:0000256" key="2">
    <source>
        <dbReference type="ARBA" id="ARBA00022475"/>
    </source>
</evidence>
<evidence type="ECO:0000256" key="7">
    <source>
        <dbReference type="ARBA" id="ARBA00022984"/>
    </source>
</evidence>
<gene>
    <name evidence="11 12" type="primary">mrdB</name>
    <name evidence="11" type="synonym">rodA</name>
    <name evidence="12" type="ordered locus">Bfl308</name>
</gene>
<dbReference type="STRING" id="203907.Bfl308"/>
<dbReference type="Pfam" id="PF01098">
    <property type="entry name" value="FTSW_RODA_SPOVE"/>
    <property type="match status" value="1"/>
</dbReference>
<evidence type="ECO:0000256" key="10">
    <source>
        <dbReference type="ARBA" id="ARBA00023316"/>
    </source>
</evidence>
<evidence type="ECO:0000256" key="6">
    <source>
        <dbReference type="ARBA" id="ARBA00022960"/>
    </source>
</evidence>
<feature type="transmembrane region" description="Helical" evidence="11">
    <location>
        <begin position="20"/>
        <end position="39"/>
    </location>
</feature>
<dbReference type="GO" id="GO:0015648">
    <property type="term" value="F:lipid-linked peptidoglycan transporter activity"/>
    <property type="evidence" value="ECO:0007669"/>
    <property type="project" value="TreeGrafter"/>
</dbReference>
<evidence type="ECO:0000313" key="13">
    <source>
        <dbReference type="Proteomes" id="UP000002192"/>
    </source>
</evidence>
<dbReference type="GO" id="GO:0009252">
    <property type="term" value="P:peptidoglycan biosynthetic process"/>
    <property type="evidence" value="ECO:0007669"/>
    <property type="project" value="UniProtKB-UniRule"/>
</dbReference>
<dbReference type="PROSITE" id="PS00428">
    <property type="entry name" value="FTSW_RODA_SPOVE"/>
    <property type="match status" value="1"/>
</dbReference>
<dbReference type="EMBL" id="BX248583">
    <property type="protein sequence ID" value="CAD83378.1"/>
    <property type="molecule type" value="Genomic_DNA"/>
</dbReference>
<comment type="function">
    <text evidence="11">Peptidoglycan polymerase that is essential for cell wall elongation.</text>
</comment>
<evidence type="ECO:0000313" key="12">
    <source>
        <dbReference type="EMBL" id="CAD83378.1"/>
    </source>
</evidence>
<reference evidence="12 13" key="1">
    <citation type="journal article" date="2003" name="Proc. Natl. Acad. Sci. U.S.A.">
        <title>The genome sequence of Blochmannia floridanus: comparative analysis of reduced genomes.</title>
        <authorList>
            <person name="Gil R."/>
            <person name="Silva F.J."/>
            <person name="Zientz E."/>
            <person name="Delmotte F."/>
            <person name="Gonzalez-Candelas F."/>
            <person name="Latorre A."/>
            <person name="Rausell C."/>
            <person name="Kramerbeek J."/>
            <person name="Gadau J."/>
            <person name="Hoelldobler B."/>
            <person name="van Ham R.C.H.J."/>
            <person name="Gross R."/>
            <person name="Moya A."/>
        </authorList>
    </citation>
    <scope>NUCLEOTIDE SEQUENCE [LARGE SCALE GENOMIC DNA]</scope>
</reference>
<feature type="transmembrane region" description="Helical" evidence="11">
    <location>
        <begin position="339"/>
        <end position="361"/>
    </location>
</feature>
<keyword evidence="5 11" id="KW-0812">Transmembrane</keyword>
<dbReference type="GO" id="GO:0005886">
    <property type="term" value="C:plasma membrane"/>
    <property type="evidence" value="ECO:0007669"/>
    <property type="project" value="UniProtKB-SubCell"/>
</dbReference>
<dbReference type="HAMAP" id="MF_02079">
    <property type="entry name" value="PGT_RodA"/>
    <property type="match status" value="1"/>
</dbReference>
<keyword evidence="11" id="KW-0997">Cell inner membrane</keyword>
<dbReference type="OrthoDB" id="9768187at2"/>
<dbReference type="GO" id="GO:0008360">
    <property type="term" value="P:regulation of cell shape"/>
    <property type="evidence" value="ECO:0007669"/>
    <property type="project" value="UniProtKB-KW"/>
</dbReference>
<keyword evidence="3 11" id="KW-0328">Glycosyltransferase</keyword>
<organism evidence="12 13">
    <name type="scientific">Blochmanniella floridana</name>
    <dbReference type="NCBI Taxonomy" id="203907"/>
    <lineage>
        <taxon>Bacteria</taxon>
        <taxon>Pseudomonadati</taxon>
        <taxon>Pseudomonadota</taxon>
        <taxon>Gammaproteobacteria</taxon>
        <taxon>Enterobacterales</taxon>
        <taxon>Enterobacteriaceae</taxon>
        <taxon>ant endosymbionts</taxon>
        <taxon>Candidatus Blochmanniella</taxon>
    </lineage>
</organism>
<dbReference type="GO" id="GO:0051301">
    <property type="term" value="P:cell division"/>
    <property type="evidence" value="ECO:0007669"/>
    <property type="project" value="InterPro"/>
</dbReference>
<dbReference type="Proteomes" id="UP000002192">
    <property type="component" value="Chromosome"/>
</dbReference>
<keyword evidence="8 11" id="KW-1133">Transmembrane helix</keyword>
<comment type="catalytic activity">
    <reaction evidence="11">
        <text>[GlcNAc-(1-&gt;4)-Mur2Ac(oyl-L-Ala-gamma-D-Glu-L-Lys-D-Ala-D-Ala)](n)-di-trans,octa-cis-undecaprenyl diphosphate + beta-D-GlcNAc-(1-&gt;4)-Mur2Ac(oyl-L-Ala-gamma-D-Glu-L-Lys-D-Ala-D-Ala)-di-trans,octa-cis-undecaprenyl diphosphate = [GlcNAc-(1-&gt;4)-Mur2Ac(oyl-L-Ala-gamma-D-Glu-L-Lys-D-Ala-D-Ala)](n+1)-di-trans,octa-cis-undecaprenyl diphosphate + di-trans,octa-cis-undecaprenyl diphosphate + H(+)</text>
        <dbReference type="Rhea" id="RHEA:23708"/>
        <dbReference type="Rhea" id="RHEA-COMP:9602"/>
        <dbReference type="Rhea" id="RHEA-COMP:9603"/>
        <dbReference type="ChEBI" id="CHEBI:15378"/>
        <dbReference type="ChEBI" id="CHEBI:58405"/>
        <dbReference type="ChEBI" id="CHEBI:60033"/>
        <dbReference type="ChEBI" id="CHEBI:78435"/>
        <dbReference type="EC" id="2.4.99.28"/>
    </reaction>
</comment>
<dbReference type="EC" id="2.4.99.28" evidence="11"/>
<dbReference type="PANTHER" id="PTHR30474">
    <property type="entry name" value="CELL CYCLE PROTEIN"/>
    <property type="match status" value="1"/>
</dbReference>
<dbReference type="InterPro" id="IPR011923">
    <property type="entry name" value="RodA/MrdB"/>
</dbReference>
<evidence type="ECO:0000256" key="5">
    <source>
        <dbReference type="ARBA" id="ARBA00022692"/>
    </source>
</evidence>
<keyword evidence="13" id="KW-1185">Reference proteome</keyword>
<feature type="transmembrane region" description="Helical" evidence="11">
    <location>
        <begin position="51"/>
        <end position="67"/>
    </location>
</feature>
<keyword evidence="4 11" id="KW-0808">Transferase</keyword>
<proteinExistence type="inferred from homology"/>
<protein>
    <recommendedName>
        <fullName evidence="11">Peptidoglycan glycosyltransferase MrdB</fullName>
        <shortName evidence="11">PGT</shortName>
        <ecNumber evidence="11">2.4.99.28</ecNumber>
    </recommendedName>
    <alternativeName>
        <fullName evidence="11">Cell elongation protein RodA</fullName>
    </alternativeName>
    <alternativeName>
        <fullName evidence="11">Cell wall polymerase</fullName>
    </alternativeName>
    <alternativeName>
        <fullName evidence="11">Peptidoglycan polymerase</fullName>
        <shortName evidence="11">PG polymerase</shortName>
    </alternativeName>
</protein>
<dbReference type="HOGENOM" id="CLU_029243_2_2_6"/>
<evidence type="ECO:0000256" key="3">
    <source>
        <dbReference type="ARBA" id="ARBA00022676"/>
    </source>
</evidence>
<dbReference type="PANTHER" id="PTHR30474:SF1">
    <property type="entry name" value="PEPTIDOGLYCAN GLYCOSYLTRANSFERASE MRDB"/>
    <property type="match status" value="1"/>
</dbReference>
<dbReference type="KEGG" id="bfl:Bfl308"/>
<dbReference type="AlphaFoldDB" id="Q7VRB1"/>
<comment type="pathway">
    <text evidence="11">Cell wall biogenesis; peptidoglycan biosynthesis.</text>
</comment>
<feature type="transmembrane region" description="Helical" evidence="11">
    <location>
        <begin position="273"/>
        <end position="294"/>
    </location>
</feature>
<evidence type="ECO:0000256" key="4">
    <source>
        <dbReference type="ARBA" id="ARBA00022679"/>
    </source>
</evidence>
<evidence type="ECO:0000256" key="11">
    <source>
        <dbReference type="HAMAP-Rule" id="MF_02079"/>
    </source>
</evidence>